<accession>A0A7S3ZM96</accession>
<evidence type="ECO:0000313" key="3">
    <source>
        <dbReference type="EMBL" id="CAH0378094.1"/>
    </source>
</evidence>
<name>A0A7S3ZM96_9STRA</name>
<proteinExistence type="predicted"/>
<evidence type="ECO:0000256" key="1">
    <source>
        <dbReference type="SAM" id="MobiDB-lite"/>
    </source>
</evidence>
<evidence type="ECO:0008006" key="5">
    <source>
        <dbReference type="Google" id="ProtNLM"/>
    </source>
</evidence>
<keyword evidence="4" id="KW-1185">Reference proteome</keyword>
<feature type="region of interest" description="Disordered" evidence="1">
    <location>
        <begin position="1"/>
        <end position="72"/>
    </location>
</feature>
<sequence length="384" mass="41363">MPQTATPAAGTPRREDDGAVTPRCEDDGAVTPRGSPEDDDNDSFHSVDEFKTPPRNTPRKKDGDNNYKKRFKELQKHARELVRRHAALEAELAEARDELAKAREVSDGGSEPYERPPRCELHAALEAERYRAAAAEDEVRRLSLALRVMKDVKNVDVARRRRRSGRALSRALLQRAAAASGVATPERYDEAEEEVVDDGWLLGRLGARGDQREEADDVSSDDSNWIDINVDVVDVHASPAKVRRSPGKARASPKSDLLVAGDGLLRKARSLIQGKSPPSSPPSRRPFARPWRSPPRHAITPPVAARATGASTLDADAVAAVLSGLGPAYASPAKTLRDASCDGAFLNTLSAADLAATLADAGLGPVQARRARHALGLSPCNKTS</sequence>
<protein>
    <recommendedName>
        <fullName evidence="5">SAM domain-containing protein</fullName>
    </recommendedName>
</protein>
<organism evidence="2">
    <name type="scientific">Pelagomonas calceolata</name>
    <dbReference type="NCBI Taxonomy" id="35677"/>
    <lineage>
        <taxon>Eukaryota</taxon>
        <taxon>Sar</taxon>
        <taxon>Stramenopiles</taxon>
        <taxon>Ochrophyta</taxon>
        <taxon>Pelagophyceae</taxon>
        <taxon>Pelagomonadales</taxon>
        <taxon>Pelagomonadaceae</taxon>
        <taxon>Pelagomonas</taxon>
    </lineage>
</organism>
<evidence type="ECO:0000313" key="4">
    <source>
        <dbReference type="Proteomes" id="UP000789595"/>
    </source>
</evidence>
<dbReference type="Proteomes" id="UP000789595">
    <property type="component" value="Unassembled WGS sequence"/>
</dbReference>
<dbReference type="AlphaFoldDB" id="A0A7S3ZM96"/>
<gene>
    <name evidence="2" type="ORF">PCAL00307_LOCUS2842</name>
    <name evidence="3" type="ORF">PECAL_5P26100</name>
</gene>
<reference evidence="3" key="2">
    <citation type="submission" date="2021-11" db="EMBL/GenBank/DDBJ databases">
        <authorList>
            <consortium name="Genoscope - CEA"/>
            <person name="William W."/>
        </authorList>
    </citation>
    <scope>NUCLEOTIDE SEQUENCE</scope>
</reference>
<dbReference type="EMBL" id="CAKKNE010000005">
    <property type="protein sequence ID" value="CAH0378094.1"/>
    <property type="molecule type" value="Genomic_DNA"/>
</dbReference>
<evidence type="ECO:0000313" key="2">
    <source>
        <dbReference type="EMBL" id="CAE0687408.1"/>
    </source>
</evidence>
<dbReference type="EMBL" id="HBIW01003429">
    <property type="protein sequence ID" value="CAE0687408.1"/>
    <property type="molecule type" value="Transcribed_RNA"/>
</dbReference>
<reference evidence="2" key="1">
    <citation type="submission" date="2021-01" db="EMBL/GenBank/DDBJ databases">
        <authorList>
            <person name="Corre E."/>
            <person name="Pelletier E."/>
            <person name="Niang G."/>
            <person name="Scheremetjew M."/>
            <person name="Finn R."/>
            <person name="Kale V."/>
            <person name="Holt S."/>
            <person name="Cochrane G."/>
            <person name="Meng A."/>
            <person name="Brown T."/>
            <person name="Cohen L."/>
        </authorList>
    </citation>
    <scope>NUCLEOTIDE SEQUENCE</scope>
    <source>
        <strain evidence="2">CCMP1756</strain>
    </source>
</reference>
<feature type="compositionally biased region" description="Basic and acidic residues" evidence="1">
    <location>
        <begin position="59"/>
        <end position="72"/>
    </location>
</feature>
<feature type="region of interest" description="Disordered" evidence="1">
    <location>
        <begin position="271"/>
        <end position="300"/>
    </location>
</feature>
<feature type="compositionally biased region" description="Basic and acidic residues" evidence="1">
    <location>
        <begin position="42"/>
        <end position="52"/>
    </location>
</feature>